<sequence>MTIMTDSAHETVAGTVGEDVRTVHRLRVLDEHKRQALCGAGDPDGVTDVWLRAVNCPACLDVHEVA</sequence>
<dbReference type="GeneID" id="91342043"/>
<name>A0ABZ2A9T1_STRNV</name>
<reference evidence="1" key="1">
    <citation type="submission" date="2022-10" db="EMBL/GenBank/DDBJ databases">
        <title>The complete genomes of actinobacterial strains from the NBC collection.</title>
        <authorList>
            <person name="Joergensen T.S."/>
            <person name="Alvarez Arevalo M."/>
            <person name="Sterndorff E.B."/>
            <person name="Faurdal D."/>
            <person name="Vuksanovic O."/>
            <person name="Mourched A.-S."/>
            <person name="Charusanti P."/>
            <person name="Shaw S."/>
            <person name="Blin K."/>
            <person name="Weber T."/>
        </authorList>
    </citation>
    <scope>NUCLEOTIDE SEQUENCE</scope>
    <source>
        <strain evidence="1">NBC_01432</strain>
    </source>
</reference>
<proteinExistence type="predicted"/>
<dbReference type="EMBL" id="CP109495">
    <property type="protein sequence ID" value="WUX54931.1"/>
    <property type="molecule type" value="Genomic_DNA"/>
</dbReference>
<gene>
    <name evidence="1" type="ORF">OG442_27210</name>
</gene>
<protein>
    <submittedName>
        <fullName evidence="1">Uncharacterized protein</fullName>
    </submittedName>
</protein>
<keyword evidence="2" id="KW-1185">Reference proteome</keyword>
<evidence type="ECO:0000313" key="2">
    <source>
        <dbReference type="Proteomes" id="UP001432209"/>
    </source>
</evidence>
<dbReference type="Proteomes" id="UP001432209">
    <property type="component" value="Chromosome"/>
</dbReference>
<evidence type="ECO:0000313" key="1">
    <source>
        <dbReference type="EMBL" id="WUX54931.1"/>
    </source>
</evidence>
<organism evidence="1 2">
    <name type="scientific">Streptomyces niveus</name>
    <name type="common">Streptomyces spheroides</name>
    <dbReference type="NCBI Taxonomy" id="193462"/>
    <lineage>
        <taxon>Bacteria</taxon>
        <taxon>Bacillati</taxon>
        <taxon>Actinomycetota</taxon>
        <taxon>Actinomycetes</taxon>
        <taxon>Kitasatosporales</taxon>
        <taxon>Streptomycetaceae</taxon>
        <taxon>Streptomyces</taxon>
    </lineage>
</organism>
<dbReference type="RefSeq" id="WP_329078623.1">
    <property type="nucleotide sequence ID" value="NZ_CP108849.2"/>
</dbReference>
<accession>A0ABZ2A9T1</accession>